<evidence type="ECO:0000313" key="1">
    <source>
        <dbReference type="EMBL" id="OGE90486.1"/>
    </source>
</evidence>
<accession>A0A1F5PKN8</accession>
<proteinExistence type="predicted"/>
<dbReference type="AlphaFoldDB" id="A0A1F5PKN8"/>
<name>A0A1F5PKN8_9BACT</name>
<evidence type="ECO:0008006" key="3">
    <source>
        <dbReference type="Google" id="ProtNLM"/>
    </source>
</evidence>
<organism evidence="1 2">
    <name type="scientific">Candidatus Doudnabacteria bacterium RIFCSPHIGHO2_12_FULL_48_16</name>
    <dbReference type="NCBI Taxonomy" id="1817838"/>
    <lineage>
        <taxon>Bacteria</taxon>
        <taxon>Candidatus Doudnaibacteriota</taxon>
    </lineage>
</organism>
<reference evidence="1 2" key="1">
    <citation type="journal article" date="2016" name="Nat. Commun.">
        <title>Thousands of microbial genomes shed light on interconnected biogeochemical processes in an aquifer system.</title>
        <authorList>
            <person name="Anantharaman K."/>
            <person name="Brown C.T."/>
            <person name="Hug L.A."/>
            <person name="Sharon I."/>
            <person name="Castelle C.J."/>
            <person name="Probst A.J."/>
            <person name="Thomas B.C."/>
            <person name="Singh A."/>
            <person name="Wilkins M.J."/>
            <person name="Karaoz U."/>
            <person name="Brodie E.L."/>
            <person name="Williams K.H."/>
            <person name="Hubbard S.S."/>
            <person name="Banfield J.F."/>
        </authorList>
    </citation>
    <scope>NUCLEOTIDE SEQUENCE [LARGE SCALE GENOMIC DNA]</scope>
</reference>
<dbReference type="EMBL" id="MFEY01000006">
    <property type="protein sequence ID" value="OGE90486.1"/>
    <property type="molecule type" value="Genomic_DNA"/>
</dbReference>
<gene>
    <name evidence="1" type="ORF">A3E29_05075</name>
</gene>
<dbReference type="Proteomes" id="UP000177682">
    <property type="component" value="Unassembled WGS sequence"/>
</dbReference>
<evidence type="ECO:0000313" key="2">
    <source>
        <dbReference type="Proteomes" id="UP000177682"/>
    </source>
</evidence>
<comment type="caution">
    <text evidence="1">The sequence shown here is derived from an EMBL/GenBank/DDBJ whole genome shotgun (WGS) entry which is preliminary data.</text>
</comment>
<sequence>MARLKIVILISIVLLTSITMLLAFNSAAKASSNQQRLVDVRQIQLALKDYFRENGLYPYGNGVPNGIATYLEHWPTPPKPNGVCPATPNAYSYNQKYAGDDYVVSFCLGIKTAGLKAGMHLLTSKGVQ</sequence>
<protein>
    <recommendedName>
        <fullName evidence="3">Type II secretion system protein GspG C-terminal domain-containing protein</fullName>
    </recommendedName>
</protein>